<dbReference type="InterPro" id="IPR005121">
    <property type="entry name" value="Fdx_antiC-bd"/>
</dbReference>
<evidence type="ECO:0000313" key="2">
    <source>
        <dbReference type="EMBL" id="VDN96687.1"/>
    </source>
</evidence>
<evidence type="ECO:0000313" key="3">
    <source>
        <dbReference type="Proteomes" id="UP000278807"/>
    </source>
</evidence>
<dbReference type="EMBL" id="UZAE01000261">
    <property type="protein sequence ID" value="VDN96687.1"/>
    <property type="molecule type" value="Genomic_DNA"/>
</dbReference>
<feature type="domain" description="FDX-ACB" evidence="1">
    <location>
        <begin position="1"/>
        <end position="83"/>
    </location>
</feature>
<keyword evidence="3" id="KW-1185">Reference proteome</keyword>
<dbReference type="SMART" id="SM00896">
    <property type="entry name" value="FDX-ACB"/>
    <property type="match status" value="1"/>
</dbReference>
<proteinExistence type="predicted"/>
<dbReference type="OrthoDB" id="4457at2759"/>
<sequence>MTSNYHDPPGCHIRPLLQYSPYLFLYLCVTMIDRFEDTKRGRLSLCYRIVYRNHAKTLTMDEVRPLHQAVGQLAQSRLGVKVR</sequence>
<dbReference type="Gene3D" id="3.30.70.380">
    <property type="entry name" value="Ferrodoxin-fold anticodon-binding domain"/>
    <property type="match status" value="1"/>
</dbReference>
<gene>
    <name evidence="2" type="ORF">HNAJ_LOCUS828</name>
</gene>
<dbReference type="SUPFAM" id="SSF54991">
    <property type="entry name" value="Anticodon-binding domain of PheRS"/>
    <property type="match status" value="1"/>
</dbReference>
<protein>
    <recommendedName>
        <fullName evidence="1">FDX-ACB domain-containing protein</fullName>
    </recommendedName>
</protein>
<evidence type="ECO:0000259" key="1">
    <source>
        <dbReference type="PROSITE" id="PS51447"/>
    </source>
</evidence>
<organism evidence="2 3">
    <name type="scientific">Rodentolepis nana</name>
    <name type="common">Dwarf tapeworm</name>
    <name type="synonym">Hymenolepis nana</name>
    <dbReference type="NCBI Taxonomy" id="102285"/>
    <lineage>
        <taxon>Eukaryota</taxon>
        <taxon>Metazoa</taxon>
        <taxon>Spiralia</taxon>
        <taxon>Lophotrochozoa</taxon>
        <taxon>Platyhelminthes</taxon>
        <taxon>Cestoda</taxon>
        <taxon>Eucestoda</taxon>
        <taxon>Cyclophyllidea</taxon>
        <taxon>Hymenolepididae</taxon>
        <taxon>Rodentolepis</taxon>
    </lineage>
</organism>
<dbReference type="Proteomes" id="UP000278807">
    <property type="component" value="Unassembled WGS sequence"/>
</dbReference>
<dbReference type="PROSITE" id="PS51447">
    <property type="entry name" value="FDX_ACB"/>
    <property type="match status" value="1"/>
</dbReference>
<dbReference type="Pfam" id="PF03147">
    <property type="entry name" value="FDX-ACB"/>
    <property type="match status" value="1"/>
</dbReference>
<dbReference type="InterPro" id="IPR036690">
    <property type="entry name" value="Fdx_antiC-bd_sf"/>
</dbReference>
<accession>A0A3P7UTL8</accession>
<dbReference type="AlphaFoldDB" id="A0A3P7UTL8"/>
<reference evidence="2 3" key="1">
    <citation type="submission" date="2018-11" db="EMBL/GenBank/DDBJ databases">
        <authorList>
            <consortium name="Pathogen Informatics"/>
        </authorList>
    </citation>
    <scope>NUCLEOTIDE SEQUENCE [LARGE SCALE GENOMIC DNA]</scope>
</reference>
<name>A0A3P7UTL8_RODNA</name>